<dbReference type="Gene3D" id="3.40.50.1820">
    <property type="entry name" value="alpha/beta hydrolase"/>
    <property type="match status" value="1"/>
</dbReference>
<feature type="domain" description="AB hydrolase-1" evidence="1">
    <location>
        <begin position="93"/>
        <end position="178"/>
    </location>
</feature>
<gene>
    <name evidence="2" type="ORF">D1O30_21015</name>
</gene>
<dbReference type="Pfam" id="PF00561">
    <property type="entry name" value="Abhydrolase_1"/>
    <property type="match status" value="1"/>
</dbReference>
<dbReference type="EMBL" id="QWDD01000004">
    <property type="protein sequence ID" value="RNJ47930.1"/>
    <property type="molecule type" value="Genomic_DNA"/>
</dbReference>
<dbReference type="PANTHER" id="PTHR36837">
    <property type="entry name" value="POLY(3-HYDROXYALKANOATE) POLYMERASE SUBUNIT PHAC"/>
    <property type="match status" value="1"/>
</dbReference>
<sequence>MPTFAFPNEFRQMQFAAMDVNRRAQGDALELCGFGPIESDYRVISTGPHWRLREYADAHASGRPSVLIVPAPIKRPYIWDLAPSVSAVRHCLGHRFRVYLLEWTPASDDVQSIGVGEYAKDAISECVARVTDETQGRAPFLVGHSLGGTLAAIFCAIEQSVRGLVLLGAPLCFAPASSPFRDELLSLFTQIPPETKIVPGSLLSQVSALASPDTFLWARLKATAFSLFDPPAFEINARIERWLLDEVPLPGRLVAEIVQFLYREDRFCRGALPIGGRTVGPSTVRTPILAIVNSADAIAPLGAVKPFLDAAPADETRIIEFPGERGIGIQHLAFLAGPWVYAHIWPEIFSWLEARD</sequence>
<protein>
    <submittedName>
        <fullName evidence="2">Alpha/beta fold hydrolase</fullName>
    </submittedName>
</protein>
<dbReference type="InterPro" id="IPR029058">
    <property type="entry name" value="AB_hydrolase_fold"/>
</dbReference>
<dbReference type="Proteomes" id="UP000268623">
    <property type="component" value="Unassembled WGS sequence"/>
</dbReference>
<dbReference type="InterPro" id="IPR000073">
    <property type="entry name" value="AB_hydrolase_1"/>
</dbReference>
<dbReference type="PANTHER" id="PTHR36837:SF4">
    <property type="entry name" value="BLR0908 PROTEIN"/>
    <property type="match status" value="1"/>
</dbReference>
<keyword evidence="3" id="KW-1185">Reference proteome</keyword>
<accession>A0A3M9XLZ0</accession>
<dbReference type="InterPro" id="IPR051321">
    <property type="entry name" value="PHA/PHB_synthase"/>
</dbReference>
<proteinExistence type="predicted"/>
<evidence type="ECO:0000259" key="1">
    <source>
        <dbReference type="Pfam" id="PF00561"/>
    </source>
</evidence>
<reference evidence="2 3" key="1">
    <citation type="submission" date="2018-08" db="EMBL/GenBank/DDBJ databases">
        <title>Genome sequence of Methylocystis hirsuta CSC1, a methanotroph able to accumulate PHAs.</title>
        <authorList>
            <person name="Bordel S."/>
            <person name="Rodriguez E."/>
            <person name="Gancedo J."/>
            <person name="Munoz R."/>
        </authorList>
    </citation>
    <scope>NUCLEOTIDE SEQUENCE [LARGE SCALE GENOMIC DNA]</scope>
    <source>
        <strain evidence="2 3">CSC1</strain>
    </source>
</reference>
<dbReference type="OrthoDB" id="9767934at2"/>
<dbReference type="AlphaFoldDB" id="A0A3M9XLZ0"/>
<keyword evidence="2" id="KW-0378">Hydrolase</keyword>
<comment type="caution">
    <text evidence="2">The sequence shown here is derived from an EMBL/GenBank/DDBJ whole genome shotgun (WGS) entry which is preliminary data.</text>
</comment>
<dbReference type="GO" id="GO:0016787">
    <property type="term" value="F:hydrolase activity"/>
    <property type="evidence" value="ECO:0007669"/>
    <property type="project" value="UniProtKB-KW"/>
</dbReference>
<organism evidence="2 3">
    <name type="scientific">Methylocystis hirsuta</name>
    <dbReference type="NCBI Taxonomy" id="369798"/>
    <lineage>
        <taxon>Bacteria</taxon>
        <taxon>Pseudomonadati</taxon>
        <taxon>Pseudomonadota</taxon>
        <taxon>Alphaproteobacteria</taxon>
        <taxon>Hyphomicrobiales</taxon>
        <taxon>Methylocystaceae</taxon>
        <taxon>Methylocystis</taxon>
    </lineage>
</organism>
<name>A0A3M9XLZ0_9HYPH</name>
<evidence type="ECO:0000313" key="3">
    <source>
        <dbReference type="Proteomes" id="UP000268623"/>
    </source>
</evidence>
<dbReference type="SUPFAM" id="SSF53474">
    <property type="entry name" value="alpha/beta-Hydrolases"/>
    <property type="match status" value="1"/>
</dbReference>
<evidence type="ECO:0000313" key="2">
    <source>
        <dbReference type="EMBL" id="RNJ47930.1"/>
    </source>
</evidence>